<dbReference type="EMBL" id="MG011691">
    <property type="protein sequence ID" value="AVK76907.1"/>
    <property type="molecule type" value="Genomic_DNA"/>
</dbReference>
<protein>
    <submittedName>
        <fullName evidence="2">Uncharacterized protein</fullName>
    </submittedName>
</protein>
<dbReference type="Proteomes" id="UP000249758">
    <property type="component" value="Segment"/>
</dbReference>
<dbReference type="KEGG" id="vg:36841362"/>
<feature type="compositionally biased region" description="Basic and acidic residues" evidence="1">
    <location>
        <begin position="101"/>
        <end position="112"/>
    </location>
</feature>
<evidence type="ECO:0000256" key="1">
    <source>
        <dbReference type="SAM" id="MobiDB-lite"/>
    </source>
</evidence>
<proteinExistence type="predicted"/>
<sequence>MQGTDAPATVRRPLAVRKPKATAGWAEREPVPEMLAEAKHADATAAPPAAAADIHKARQPTHGQGKAGPSAAERSVDLRAAYRARMAAMRTSRVGGARRQARNEPEAPKDSDTQSAAATLAEPVPAPALGLSRSQRKRLARSAKSAAVLDAALSRAGVSDPVSRVALANAISEGVGDGTDGAIVERVTRALTK</sequence>
<dbReference type="RefSeq" id="YP_009480903.1">
    <property type="nucleotide sequence ID" value="NC_037665.1"/>
</dbReference>
<evidence type="ECO:0000313" key="2">
    <source>
        <dbReference type="EMBL" id="AVK76907.1"/>
    </source>
</evidence>
<organism evidence="2">
    <name type="scientific">Pandoravirus macleodensis</name>
    <dbReference type="NCBI Taxonomy" id="2107707"/>
    <lineage>
        <taxon>Viruses</taxon>
        <taxon>Pandoravirus</taxon>
    </lineage>
</organism>
<accession>A0A2U7UEP5</accession>
<name>A0A2U7UEP5_9VIRU</name>
<reference evidence="2" key="1">
    <citation type="journal article" date="2018" name="Nat. Commun.">
        <title>Diversity and evolution of the emerging Pandoraviridae family.</title>
        <authorList>
            <person name="Legendre M."/>
            <person name="Fabre E."/>
            <person name="Poirot O."/>
            <person name="Jeudy S."/>
            <person name="Lartigue A."/>
            <person name="Alempic J.M."/>
            <person name="Beucher L."/>
            <person name="Philippe N."/>
            <person name="Bertaux L."/>
            <person name="Christo-Foroux E."/>
            <person name="Labadie K."/>
            <person name="Coute Y."/>
            <person name="Abergel C."/>
            <person name="Claverie J.M."/>
        </authorList>
    </citation>
    <scope>NUCLEOTIDE SEQUENCE [LARGE SCALE GENOMIC DNA]</scope>
    <source>
        <strain evidence="2">Macleodensis</strain>
    </source>
</reference>
<gene>
    <name evidence="2" type="ORF">pmac_cds_219</name>
</gene>
<feature type="compositionally biased region" description="Low complexity" evidence="1">
    <location>
        <begin position="43"/>
        <end position="52"/>
    </location>
</feature>
<feature type="compositionally biased region" description="Low complexity" evidence="1">
    <location>
        <begin position="79"/>
        <end position="90"/>
    </location>
</feature>
<feature type="compositionally biased region" description="Basic and acidic residues" evidence="1">
    <location>
        <begin position="26"/>
        <end position="42"/>
    </location>
</feature>
<feature type="region of interest" description="Disordered" evidence="1">
    <location>
        <begin position="1"/>
        <end position="143"/>
    </location>
</feature>
<dbReference type="GeneID" id="36841362"/>